<dbReference type="AlphaFoldDB" id="A0A816HI32"/>
<dbReference type="OrthoDB" id="445007at2759"/>
<feature type="non-terminal residue" evidence="1">
    <location>
        <position position="1"/>
    </location>
</feature>
<dbReference type="EMBL" id="CAJOBC010010157">
    <property type="protein sequence ID" value="CAF4002433.1"/>
    <property type="molecule type" value="Genomic_DNA"/>
</dbReference>
<accession>A0A816HI32</accession>
<reference evidence="1" key="1">
    <citation type="submission" date="2021-02" db="EMBL/GenBank/DDBJ databases">
        <authorList>
            <person name="Nowell W R."/>
        </authorList>
    </citation>
    <scope>NUCLEOTIDE SEQUENCE</scope>
</reference>
<proteinExistence type="predicted"/>
<comment type="caution">
    <text evidence="1">The sequence shown here is derived from an EMBL/GenBank/DDBJ whole genome shotgun (WGS) entry which is preliminary data.</text>
</comment>
<dbReference type="Proteomes" id="UP000681722">
    <property type="component" value="Unassembled WGS sequence"/>
</dbReference>
<evidence type="ECO:0000313" key="3">
    <source>
        <dbReference type="Proteomes" id="UP000663829"/>
    </source>
</evidence>
<keyword evidence="3" id="KW-1185">Reference proteome</keyword>
<gene>
    <name evidence="1" type="ORF">GPM918_LOCUS46731</name>
    <name evidence="2" type="ORF">SRO942_LOCUS25625</name>
</gene>
<name>A0A816HI32_9BILA</name>
<evidence type="ECO:0000313" key="2">
    <source>
        <dbReference type="EMBL" id="CAF4002433.1"/>
    </source>
</evidence>
<dbReference type="EMBL" id="CAJNOQ010070780">
    <property type="protein sequence ID" value="CAF1685917.1"/>
    <property type="molecule type" value="Genomic_DNA"/>
</dbReference>
<protein>
    <submittedName>
        <fullName evidence="1">Uncharacterized protein</fullName>
    </submittedName>
</protein>
<evidence type="ECO:0000313" key="1">
    <source>
        <dbReference type="EMBL" id="CAF1685917.1"/>
    </source>
</evidence>
<dbReference type="Proteomes" id="UP000663829">
    <property type="component" value="Unassembled WGS sequence"/>
</dbReference>
<organism evidence="1 3">
    <name type="scientific">Didymodactylos carnosus</name>
    <dbReference type="NCBI Taxonomy" id="1234261"/>
    <lineage>
        <taxon>Eukaryota</taxon>
        <taxon>Metazoa</taxon>
        <taxon>Spiralia</taxon>
        <taxon>Gnathifera</taxon>
        <taxon>Rotifera</taxon>
        <taxon>Eurotatoria</taxon>
        <taxon>Bdelloidea</taxon>
        <taxon>Philodinida</taxon>
        <taxon>Philodinidae</taxon>
        <taxon>Didymodactylos</taxon>
    </lineage>
</organism>
<sequence length="58" mass="6336">TCVSDNCTTTHWSQALHVASDAPNIPKFSIKNLNAYQRSLIIGTNVEDSTDVVDDISE</sequence>